<feature type="transmembrane region" description="Helical" evidence="13">
    <location>
        <begin position="394"/>
        <end position="414"/>
    </location>
</feature>
<dbReference type="SMART" id="SM00255">
    <property type="entry name" value="TIR"/>
    <property type="match status" value="1"/>
</dbReference>
<comment type="subcellular location">
    <subcellularLocation>
        <location evidence="1">Membrane</location>
        <topology evidence="1">Single-pass type I membrane protein</topology>
    </subcellularLocation>
</comment>
<keyword evidence="9 13" id="KW-1133">Transmembrane helix</keyword>
<dbReference type="Proteomes" id="UP001186944">
    <property type="component" value="Unassembled WGS sequence"/>
</dbReference>
<comment type="similarity">
    <text evidence="2">Belongs to the Toll-like receptor family.</text>
</comment>
<dbReference type="Gene3D" id="3.40.50.10140">
    <property type="entry name" value="Toll/interleukin-1 receptor homology (TIR) domain"/>
    <property type="match status" value="1"/>
</dbReference>
<proteinExistence type="inferred from homology"/>
<keyword evidence="6" id="KW-0732">Signal</keyword>
<keyword evidence="11" id="KW-0675">Receptor</keyword>
<keyword evidence="4" id="KW-0433">Leucine-rich repeat</keyword>
<keyword evidence="16" id="KW-1185">Reference proteome</keyword>
<dbReference type="InterPro" id="IPR000483">
    <property type="entry name" value="Cys-rich_flank_reg_C"/>
</dbReference>
<sequence length="594" mass="68558">MITYTSSSTLVFENETLPMETESFPFGELPIEWKEHCLIQNLNGSNTTFLNCTVRSGVTLDVRTLRNLSEGVVINLKISMKCQEDGNLFLPMPVKVPSIVSLSVDNCNLLGTNSETFEKDTAKFSDKIRYFELTNSVRIIDDSYLKMMLQDLNSTDSTKCGHLNAEVLIKRNVTKKFKTSASMNFLFSRNLAKLARSYTVSKNVCIYKNLKLYDNSRNPALGMNPVGSLLQSSSYPVLQVMNLSRVHLNEIPHQLRKWRLYFPRLNYLDLSFNNLSEVNSVVEIGRSEDNDTLGVIDLRNNKIKLLTKENLESYMRHKFVKVDIRDNPFVCDCRMNTVKEFLLGNGHKLPKQYDYLYGLRCTAPSNLKGRRIMKLSADEFGCEKSSRRLEMNTIIILSALSAVIIIITIVVVVFRNEIPVLIFTRIYIHITCGSLKIKDDKSYDAFVAFSEENEDWVIRTLIPRLEHPDKPPSFEVCIHQRDFLLGAAIVDNIFTCVKNSRHSIFIISKAFLKSEWCLMEFRAALQQSLKDKTHNLIMVLYEDISDTEIDEDLRRYLKAVTYVKIEDRFFWDKVVYALSRRQKKSNARFSKLKR</sequence>
<keyword evidence="8" id="KW-0391">Immunity</keyword>
<dbReference type="GO" id="GO:0045087">
    <property type="term" value="P:innate immune response"/>
    <property type="evidence" value="ECO:0007669"/>
    <property type="project" value="UniProtKB-KW"/>
</dbReference>
<dbReference type="PROSITE" id="PS50104">
    <property type="entry name" value="TIR"/>
    <property type="match status" value="1"/>
</dbReference>
<dbReference type="PANTHER" id="PTHR24365">
    <property type="entry name" value="TOLL-LIKE RECEPTOR"/>
    <property type="match status" value="1"/>
</dbReference>
<keyword evidence="7" id="KW-0677">Repeat</keyword>
<evidence type="ECO:0000256" key="12">
    <source>
        <dbReference type="ARBA" id="ARBA00023180"/>
    </source>
</evidence>
<evidence type="ECO:0000256" key="10">
    <source>
        <dbReference type="ARBA" id="ARBA00023136"/>
    </source>
</evidence>
<evidence type="ECO:0000256" key="3">
    <source>
        <dbReference type="ARBA" id="ARBA00022588"/>
    </source>
</evidence>
<dbReference type="PANTHER" id="PTHR24365:SF541">
    <property type="entry name" value="PROTEIN TOLL-RELATED"/>
    <property type="match status" value="1"/>
</dbReference>
<dbReference type="SMART" id="SM00082">
    <property type="entry name" value="LRRCT"/>
    <property type="match status" value="1"/>
</dbReference>
<dbReference type="GO" id="GO:0007165">
    <property type="term" value="P:signal transduction"/>
    <property type="evidence" value="ECO:0007669"/>
    <property type="project" value="InterPro"/>
</dbReference>
<evidence type="ECO:0000256" key="8">
    <source>
        <dbReference type="ARBA" id="ARBA00022859"/>
    </source>
</evidence>
<keyword evidence="10 13" id="KW-0472">Membrane</keyword>
<dbReference type="PRINTS" id="PR01537">
    <property type="entry name" value="INTRLKN1R1F"/>
</dbReference>
<feature type="domain" description="TIR" evidence="14">
    <location>
        <begin position="441"/>
        <end position="578"/>
    </location>
</feature>
<gene>
    <name evidence="15" type="ORF">FSP39_009828</name>
</gene>
<evidence type="ECO:0000313" key="15">
    <source>
        <dbReference type="EMBL" id="KAK3085867.1"/>
    </source>
</evidence>
<dbReference type="FunFam" id="3.40.50.10140:FF:000001">
    <property type="entry name" value="Toll-like receptor 2"/>
    <property type="match status" value="1"/>
</dbReference>
<dbReference type="SUPFAM" id="SSF52058">
    <property type="entry name" value="L domain-like"/>
    <property type="match status" value="1"/>
</dbReference>
<evidence type="ECO:0000256" key="9">
    <source>
        <dbReference type="ARBA" id="ARBA00022989"/>
    </source>
</evidence>
<dbReference type="InterPro" id="IPR000157">
    <property type="entry name" value="TIR_dom"/>
</dbReference>
<keyword evidence="3" id="KW-0399">Innate immunity</keyword>
<reference evidence="15" key="1">
    <citation type="submission" date="2019-08" db="EMBL/GenBank/DDBJ databases">
        <title>The improved chromosome-level genome for the pearl oyster Pinctada fucata martensii using PacBio sequencing and Hi-C.</title>
        <authorList>
            <person name="Zheng Z."/>
        </authorList>
    </citation>
    <scope>NUCLEOTIDE SEQUENCE</scope>
    <source>
        <strain evidence="15">ZZ-2019</strain>
        <tissue evidence="15">Adductor muscle</tissue>
    </source>
</reference>
<evidence type="ECO:0000256" key="7">
    <source>
        <dbReference type="ARBA" id="ARBA00022737"/>
    </source>
</evidence>
<evidence type="ECO:0000313" key="16">
    <source>
        <dbReference type="Proteomes" id="UP001186944"/>
    </source>
</evidence>
<dbReference type="GO" id="GO:0005886">
    <property type="term" value="C:plasma membrane"/>
    <property type="evidence" value="ECO:0007669"/>
    <property type="project" value="TreeGrafter"/>
</dbReference>
<dbReference type="Gene3D" id="3.80.10.10">
    <property type="entry name" value="Ribonuclease Inhibitor"/>
    <property type="match status" value="1"/>
</dbReference>
<organism evidence="15 16">
    <name type="scientific">Pinctada imbricata</name>
    <name type="common">Atlantic pearl-oyster</name>
    <name type="synonym">Pinctada martensii</name>
    <dbReference type="NCBI Taxonomy" id="66713"/>
    <lineage>
        <taxon>Eukaryota</taxon>
        <taxon>Metazoa</taxon>
        <taxon>Spiralia</taxon>
        <taxon>Lophotrochozoa</taxon>
        <taxon>Mollusca</taxon>
        <taxon>Bivalvia</taxon>
        <taxon>Autobranchia</taxon>
        <taxon>Pteriomorphia</taxon>
        <taxon>Pterioida</taxon>
        <taxon>Pterioidea</taxon>
        <taxon>Pteriidae</taxon>
        <taxon>Pinctada</taxon>
    </lineage>
</organism>
<evidence type="ECO:0000256" key="5">
    <source>
        <dbReference type="ARBA" id="ARBA00022692"/>
    </source>
</evidence>
<dbReference type="EMBL" id="VSWD01000012">
    <property type="protein sequence ID" value="KAK3085867.1"/>
    <property type="molecule type" value="Genomic_DNA"/>
</dbReference>
<dbReference type="GO" id="GO:0038023">
    <property type="term" value="F:signaling receptor activity"/>
    <property type="evidence" value="ECO:0007669"/>
    <property type="project" value="TreeGrafter"/>
</dbReference>
<comment type="caution">
    <text evidence="15">The sequence shown here is derived from an EMBL/GenBank/DDBJ whole genome shotgun (WGS) entry which is preliminary data.</text>
</comment>
<evidence type="ECO:0000256" key="2">
    <source>
        <dbReference type="ARBA" id="ARBA00009634"/>
    </source>
</evidence>
<evidence type="ECO:0000256" key="4">
    <source>
        <dbReference type="ARBA" id="ARBA00022614"/>
    </source>
</evidence>
<evidence type="ECO:0000256" key="6">
    <source>
        <dbReference type="ARBA" id="ARBA00022729"/>
    </source>
</evidence>
<dbReference type="Pfam" id="PF01582">
    <property type="entry name" value="TIR"/>
    <property type="match status" value="1"/>
</dbReference>
<evidence type="ECO:0000259" key="14">
    <source>
        <dbReference type="PROSITE" id="PS50104"/>
    </source>
</evidence>
<evidence type="ECO:0000256" key="11">
    <source>
        <dbReference type="ARBA" id="ARBA00023170"/>
    </source>
</evidence>
<keyword evidence="12" id="KW-0325">Glycoprotein</keyword>
<protein>
    <recommendedName>
        <fullName evidence="14">TIR domain-containing protein</fullName>
    </recommendedName>
</protein>
<evidence type="ECO:0000256" key="13">
    <source>
        <dbReference type="SAM" id="Phobius"/>
    </source>
</evidence>
<accession>A0AA88XQZ3</accession>
<name>A0AA88XQZ3_PINIB</name>
<evidence type="ECO:0000256" key="1">
    <source>
        <dbReference type="ARBA" id="ARBA00004479"/>
    </source>
</evidence>
<keyword evidence="5 13" id="KW-0812">Transmembrane</keyword>
<dbReference type="SUPFAM" id="SSF52200">
    <property type="entry name" value="Toll/Interleukin receptor TIR domain"/>
    <property type="match status" value="1"/>
</dbReference>
<dbReference type="AlphaFoldDB" id="A0AA88XQZ3"/>
<dbReference type="InterPro" id="IPR035897">
    <property type="entry name" value="Toll_tir_struct_dom_sf"/>
</dbReference>
<dbReference type="InterPro" id="IPR032675">
    <property type="entry name" value="LRR_dom_sf"/>
</dbReference>